<comment type="caution">
    <text evidence="1">The sequence shown here is derived from an EMBL/GenBank/DDBJ whole genome shotgun (WGS) entry which is preliminary data.</text>
</comment>
<dbReference type="EMBL" id="JASSZA010000411">
    <property type="protein sequence ID" value="KAK2081104.1"/>
    <property type="molecule type" value="Genomic_DNA"/>
</dbReference>
<gene>
    <name evidence="1" type="ORF">P7K49_040219</name>
</gene>
<dbReference type="Proteomes" id="UP001266305">
    <property type="component" value="Unassembled WGS sequence"/>
</dbReference>
<sequence>MGMPVMGGCEGERRGLSGAGVASWACARTPPKLSAGRRKVSCPSPQPCAGRAHPWEACGAWMGKILNETQDGAFCYWEICGPNGMVEKHFNICVSTTPRPSTLTTFTTVTLPTTPTTFTTTSTTQTPSTGEAPWCPCASSDFHLPLHPASSTEGSFGGRPWPGAARLCPVHSSRRVR</sequence>
<reference evidence="1 2" key="1">
    <citation type="submission" date="2023-05" db="EMBL/GenBank/DDBJ databases">
        <title>B98-5 Cell Line De Novo Hybrid Assembly: An Optical Mapping Approach.</title>
        <authorList>
            <person name="Kananen K."/>
            <person name="Auerbach J.A."/>
            <person name="Kautto E."/>
            <person name="Blachly J.S."/>
        </authorList>
    </citation>
    <scope>NUCLEOTIDE SEQUENCE [LARGE SCALE GENOMIC DNA]</scope>
    <source>
        <strain evidence="1">B95-8</strain>
        <tissue evidence="1">Cell line</tissue>
    </source>
</reference>
<evidence type="ECO:0000313" key="2">
    <source>
        <dbReference type="Proteomes" id="UP001266305"/>
    </source>
</evidence>
<proteinExistence type="predicted"/>
<keyword evidence="2" id="KW-1185">Reference proteome</keyword>
<organism evidence="1 2">
    <name type="scientific">Saguinus oedipus</name>
    <name type="common">Cotton-top tamarin</name>
    <name type="synonym">Oedipomidas oedipus</name>
    <dbReference type="NCBI Taxonomy" id="9490"/>
    <lineage>
        <taxon>Eukaryota</taxon>
        <taxon>Metazoa</taxon>
        <taxon>Chordata</taxon>
        <taxon>Craniata</taxon>
        <taxon>Vertebrata</taxon>
        <taxon>Euteleostomi</taxon>
        <taxon>Mammalia</taxon>
        <taxon>Eutheria</taxon>
        <taxon>Euarchontoglires</taxon>
        <taxon>Primates</taxon>
        <taxon>Haplorrhini</taxon>
        <taxon>Platyrrhini</taxon>
        <taxon>Cebidae</taxon>
        <taxon>Callitrichinae</taxon>
        <taxon>Saguinus</taxon>
    </lineage>
</organism>
<evidence type="ECO:0000313" key="1">
    <source>
        <dbReference type="EMBL" id="KAK2081104.1"/>
    </source>
</evidence>
<protein>
    <submittedName>
        <fullName evidence="1">Uncharacterized protein</fullName>
    </submittedName>
</protein>
<accession>A0ABQ9T8M8</accession>
<name>A0ABQ9T8M8_SAGOE</name>